<organism evidence="1 2">
    <name type="scientific">Alcaligenes faecalis</name>
    <dbReference type="NCBI Taxonomy" id="511"/>
    <lineage>
        <taxon>Bacteria</taxon>
        <taxon>Pseudomonadati</taxon>
        <taxon>Pseudomonadota</taxon>
        <taxon>Betaproteobacteria</taxon>
        <taxon>Burkholderiales</taxon>
        <taxon>Alcaligenaceae</taxon>
        <taxon>Alcaligenes</taxon>
    </lineage>
</organism>
<dbReference type="Proteomes" id="UP000830925">
    <property type="component" value="Chromosome"/>
</dbReference>
<proteinExistence type="predicted"/>
<protein>
    <submittedName>
        <fullName evidence="1">Uncharacterized protein</fullName>
    </submittedName>
</protein>
<reference evidence="1" key="1">
    <citation type="submission" date="2022-04" db="EMBL/GenBank/DDBJ databases">
        <title>Genomic mining of Alcaligenes faecalis D334 producing ectoin and derivatives.</title>
        <authorList>
            <person name="Doan V.T."/>
            <person name="Quach N.T."/>
            <person name="Vu T.-H.-N."/>
            <person name="Phi Q.-T."/>
        </authorList>
    </citation>
    <scope>NUCLEOTIDE SEQUENCE</scope>
    <source>
        <strain evidence="1">D334</strain>
    </source>
</reference>
<evidence type="ECO:0000313" key="1">
    <source>
        <dbReference type="EMBL" id="UPL21865.1"/>
    </source>
</evidence>
<name>A0AAE9H7J4_ALCFA</name>
<gene>
    <name evidence="1" type="ORF">MXF72_01935</name>
</gene>
<evidence type="ECO:0000313" key="2">
    <source>
        <dbReference type="Proteomes" id="UP000830925"/>
    </source>
</evidence>
<sequence>MKIGVRALPTEVVYCILDPEKSCIVNVDKIVVPKSLDTPEQLKHIRLNLLDILREYEIKYAGIRVLEPTAQSVSVERVQIEGVILEAFASSKVEGYYVGQVSSISSRININRVDFKKYVDNELDFESVEGWGSFNKNQREAILCALGA</sequence>
<dbReference type="AlphaFoldDB" id="A0AAE9H7J4"/>
<dbReference type="EMBL" id="CP095873">
    <property type="protein sequence ID" value="UPL21865.1"/>
    <property type="molecule type" value="Genomic_DNA"/>
</dbReference>
<accession>A0AAE9H7J4</accession>
<dbReference type="RefSeq" id="WP_247966362.1">
    <property type="nucleotide sequence ID" value="NZ_CP095873.1"/>
</dbReference>